<sequence length="462" mass="51402">MDTPSKQDDITPANQNGLGNNHHKSPHILIIGAGISGLLLAQYLRKSGISFSVFERDTDFNTRGGGWGLTLHWSLPALRALLPDELVERLPETYVDREAVEKGKISTFPFYDLTTGELRGQSPPAPASQRVRVTREKFRRLLADGVDKDIHWGRAYKGYEAGEEVEGVTVLFEDGTSCSGTLLVGCDGSRSRVRRDLFPGLGQDMHNIPVGVLGVKAEYYTAERIRPLRELDPFFFQGTASENDTYVYFSMLDAPGSNANQDGKYTCQIVVSWPLRSGFFGTEAIINCLSTNEERLGLIQRFAQTWAEPFRSLALDIPPGTEVKPVDLHDWPPPLVSTSRIKASNVTLMGDAFHPMAMYRGEGANHAILDVLDFAKTYFSDPELNAGQQSELAILKANREGKLCLLEMYEHIVAERARPAVLASRRACMDAHNYKKIASGSPLLSRRAMKLEFENETLGWDY</sequence>
<dbReference type="GO" id="GO:0071949">
    <property type="term" value="F:FAD binding"/>
    <property type="evidence" value="ECO:0007669"/>
    <property type="project" value="InterPro"/>
</dbReference>
<dbReference type="InterPro" id="IPR036188">
    <property type="entry name" value="FAD/NAD-bd_sf"/>
</dbReference>
<protein>
    <recommendedName>
        <fullName evidence="7">FAD-binding domain-containing protein</fullName>
    </recommendedName>
</protein>
<gene>
    <name evidence="8" type="ORF">QBC37DRAFT_475158</name>
</gene>
<organism evidence="8 9">
    <name type="scientific">Rhypophila decipiens</name>
    <dbReference type="NCBI Taxonomy" id="261697"/>
    <lineage>
        <taxon>Eukaryota</taxon>
        <taxon>Fungi</taxon>
        <taxon>Dikarya</taxon>
        <taxon>Ascomycota</taxon>
        <taxon>Pezizomycotina</taxon>
        <taxon>Sordariomycetes</taxon>
        <taxon>Sordariomycetidae</taxon>
        <taxon>Sordariales</taxon>
        <taxon>Naviculisporaceae</taxon>
        <taxon>Rhypophila</taxon>
    </lineage>
</organism>
<evidence type="ECO:0000256" key="1">
    <source>
        <dbReference type="ARBA" id="ARBA00001974"/>
    </source>
</evidence>
<dbReference type="AlphaFoldDB" id="A0AAN6Y080"/>
<dbReference type="Gene3D" id="3.50.50.60">
    <property type="entry name" value="FAD/NAD(P)-binding domain"/>
    <property type="match status" value="1"/>
</dbReference>
<dbReference type="GO" id="GO:0004497">
    <property type="term" value="F:monooxygenase activity"/>
    <property type="evidence" value="ECO:0007669"/>
    <property type="project" value="UniProtKB-KW"/>
</dbReference>
<feature type="region of interest" description="Disordered" evidence="6">
    <location>
        <begin position="1"/>
        <end position="20"/>
    </location>
</feature>
<keyword evidence="2" id="KW-0285">Flavoprotein</keyword>
<reference evidence="8" key="2">
    <citation type="submission" date="2023-05" db="EMBL/GenBank/DDBJ databases">
        <authorList>
            <consortium name="Lawrence Berkeley National Laboratory"/>
            <person name="Steindorff A."/>
            <person name="Hensen N."/>
            <person name="Bonometti L."/>
            <person name="Westerberg I."/>
            <person name="Brannstrom I.O."/>
            <person name="Guillou S."/>
            <person name="Cros-Aarteil S."/>
            <person name="Calhoun S."/>
            <person name="Haridas S."/>
            <person name="Kuo A."/>
            <person name="Mondo S."/>
            <person name="Pangilinan J."/>
            <person name="Riley R."/>
            <person name="Labutti K."/>
            <person name="Andreopoulos B."/>
            <person name="Lipzen A."/>
            <person name="Chen C."/>
            <person name="Yanf M."/>
            <person name="Daum C."/>
            <person name="Ng V."/>
            <person name="Clum A."/>
            <person name="Ohm R."/>
            <person name="Martin F."/>
            <person name="Silar P."/>
            <person name="Natvig D."/>
            <person name="Lalanne C."/>
            <person name="Gautier V."/>
            <person name="Ament-Velasquez S.L."/>
            <person name="Kruys A."/>
            <person name="Hutchinson M.I."/>
            <person name="Powell A.J."/>
            <person name="Barry K."/>
            <person name="Miller A.N."/>
            <person name="Grigoriev I.V."/>
            <person name="Debuchy R."/>
            <person name="Gladieux P."/>
            <person name="Thoren M.H."/>
            <person name="Johannesson H."/>
        </authorList>
    </citation>
    <scope>NUCLEOTIDE SEQUENCE</scope>
    <source>
        <strain evidence="8">PSN293</strain>
    </source>
</reference>
<keyword evidence="3" id="KW-0274">FAD</keyword>
<evidence type="ECO:0000313" key="9">
    <source>
        <dbReference type="Proteomes" id="UP001301769"/>
    </source>
</evidence>
<proteinExistence type="predicted"/>
<evidence type="ECO:0000256" key="3">
    <source>
        <dbReference type="ARBA" id="ARBA00022827"/>
    </source>
</evidence>
<dbReference type="InterPro" id="IPR002938">
    <property type="entry name" value="FAD-bd"/>
</dbReference>
<dbReference type="PRINTS" id="PR00420">
    <property type="entry name" value="RNGMNOXGNASE"/>
</dbReference>
<reference evidence="8" key="1">
    <citation type="journal article" date="2023" name="Mol. Phylogenet. Evol.">
        <title>Genome-scale phylogeny and comparative genomics of the fungal order Sordariales.</title>
        <authorList>
            <person name="Hensen N."/>
            <person name="Bonometti L."/>
            <person name="Westerberg I."/>
            <person name="Brannstrom I.O."/>
            <person name="Guillou S."/>
            <person name="Cros-Aarteil S."/>
            <person name="Calhoun S."/>
            <person name="Haridas S."/>
            <person name="Kuo A."/>
            <person name="Mondo S."/>
            <person name="Pangilinan J."/>
            <person name="Riley R."/>
            <person name="LaButti K."/>
            <person name="Andreopoulos B."/>
            <person name="Lipzen A."/>
            <person name="Chen C."/>
            <person name="Yan M."/>
            <person name="Daum C."/>
            <person name="Ng V."/>
            <person name="Clum A."/>
            <person name="Steindorff A."/>
            <person name="Ohm R.A."/>
            <person name="Martin F."/>
            <person name="Silar P."/>
            <person name="Natvig D.O."/>
            <person name="Lalanne C."/>
            <person name="Gautier V."/>
            <person name="Ament-Velasquez S.L."/>
            <person name="Kruys A."/>
            <person name="Hutchinson M.I."/>
            <person name="Powell A.J."/>
            <person name="Barry K."/>
            <person name="Miller A.N."/>
            <person name="Grigoriev I.V."/>
            <person name="Debuchy R."/>
            <person name="Gladieux P."/>
            <person name="Hiltunen Thoren M."/>
            <person name="Johannesson H."/>
        </authorList>
    </citation>
    <scope>NUCLEOTIDE SEQUENCE</scope>
    <source>
        <strain evidence="8">PSN293</strain>
    </source>
</reference>
<evidence type="ECO:0000256" key="5">
    <source>
        <dbReference type="ARBA" id="ARBA00023033"/>
    </source>
</evidence>
<evidence type="ECO:0000256" key="4">
    <source>
        <dbReference type="ARBA" id="ARBA00023002"/>
    </source>
</evidence>
<dbReference type="PANTHER" id="PTHR47178">
    <property type="entry name" value="MONOOXYGENASE, FAD-BINDING"/>
    <property type="match status" value="1"/>
</dbReference>
<evidence type="ECO:0000259" key="7">
    <source>
        <dbReference type="Pfam" id="PF01494"/>
    </source>
</evidence>
<evidence type="ECO:0000256" key="2">
    <source>
        <dbReference type="ARBA" id="ARBA00022630"/>
    </source>
</evidence>
<dbReference type="PANTHER" id="PTHR47178:SF1">
    <property type="entry name" value="FAD-BINDING DOMAIN-CONTAINING PROTEIN-RELATED"/>
    <property type="match status" value="1"/>
</dbReference>
<keyword evidence="4" id="KW-0560">Oxidoreductase</keyword>
<keyword evidence="5" id="KW-0503">Monooxygenase</keyword>
<keyword evidence="9" id="KW-1185">Reference proteome</keyword>
<name>A0AAN6Y080_9PEZI</name>
<dbReference type="Pfam" id="PF01494">
    <property type="entry name" value="FAD_binding_3"/>
    <property type="match status" value="1"/>
</dbReference>
<dbReference type="EMBL" id="MU858182">
    <property type="protein sequence ID" value="KAK4210199.1"/>
    <property type="molecule type" value="Genomic_DNA"/>
</dbReference>
<comment type="caution">
    <text evidence="8">The sequence shown here is derived from an EMBL/GenBank/DDBJ whole genome shotgun (WGS) entry which is preliminary data.</text>
</comment>
<evidence type="ECO:0000256" key="6">
    <source>
        <dbReference type="SAM" id="MobiDB-lite"/>
    </source>
</evidence>
<dbReference type="SUPFAM" id="SSF51905">
    <property type="entry name" value="FAD/NAD(P)-binding domain"/>
    <property type="match status" value="1"/>
</dbReference>
<accession>A0AAN6Y080</accession>
<feature type="domain" description="FAD-binding" evidence="7">
    <location>
        <begin position="28"/>
        <end position="375"/>
    </location>
</feature>
<dbReference type="Proteomes" id="UP001301769">
    <property type="component" value="Unassembled WGS sequence"/>
</dbReference>
<evidence type="ECO:0000313" key="8">
    <source>
        <dbReference type="EMBL" id="KAK4210199.1"/>
    </source>
</evidence>
<comment type="cofactor">
    <cofactor evidence="1">
        <name>FAD</name>
        <dbReference type="ChEBI" id="CHEBI:57692"/>
    </cofactor>
</comment>